<gene>
    <name evidence="1" type="ORF">H9Y05_12225</name>
</gene>
<evidence type="ECO:0000313" key="2">
    <source>
        <dbReference type="Proteomes" id="UP000652681"/>
    </source>
</evidence>
<sequence>MKQFFILAAFNLLYFTSTSQELNCQVSIIASNKVEVSTVEQEVLNQLEEVIRQFMNDTKWTKDNFKLEERINCQIQFQLENIPQPGVYEGMIQVQSSRPVFNSTYNTLLLNFSDQNVSFAFSRNAMLNYAPNQYRDNLTSMLAFYAYYIIGMDYDSFGLKDGGQYLQEAQNIVMNAQSSGAPGWSPDQTGNKNNRYWIIDNALHQLFEPLRECVYEYHRLGLDKLYENKEQGRIAIYESLNKLAKVVATRPNSFNITSFIQAKRNELKQIYTDAAVPDKGKLVALLKRLDPVNSEKYDEILK</sequence>
<dbReference type="RefSeq" id="WP_163492062.1">
    <property type="nucleotide sequence ID" value="NZ_JACVEL010000008.1"/>
</dbReference>
<dbReference type="EMBL" id="JACVEL010000008">
    <property type="protein sequence ID" value="MBC9813235.1"/>
    <property type="molecule type" value="Genomic_DNA"/>
</dbReference>
<evidence type="ECO:0000313" key="1">
    <source>
        <dbReference type="EMBL" id="MBC9813235.1"/>
    </source>
</evidence>
<dbReference type="Pfam" id="PF16119">
    <property type="entry name" value="DUF4835"/>
    <property type="match status" value="1"/>
</dbReference>
<keyword evidence="2" id="KW-1185">Reference proteome</keyword>
<dbReference type="InterPro" id="IPR032274">
    <property type="entry name" value="DUF4835"/>
</dbReference>
<accession>A0A8J6PF76</accession>
<dbReference type="Proteomes" id="UP000652681">
    <property type="component" value="Unassembled WGS sequence"/>
</dbReference>
<name>A0A8J6PF76_9FLAO</name>
<dbReference type="AlphaFoldDB" id="A0A8J6PF76"/>
<organism evidence="1 2">
    <name type="scientific">Taishania pollutisoli</name>
    <dbReference type="NCBI Taxonomy" id="2766479"/>
    <lineage>
        <taxon>Bacteria</taxon>
        <taxon>Pseudomonadati</taxon>
        <taxon>Bacteroidota</taxon>
        <taxon>Flavobacteriia</taxon>
        <taxon>Flavobacteriales</taxon>
        <taxon>Crocinitomicaceae</taxon>
        <taxon>Taishania</taxon>
    </lineage>
</organism>
<protein>
    <submittedName>
        <fullName evidence="1">DUF4835 family protein</fullName>
    </submittedName>
</protein>
<comment type="caution">
    <text evidence="1">The sequence shown here is derived from an EMBL/GenBank/DDBJ whole genome shotgun (WGS) entry which is preliminary data.</text>
</comment>
<proteinExistence type="predicted"/>
<reference evidence="1" key="1">
    <citation type="submission" date="2020-09" db="EMBL/GenBank/DDBJ databases">
        <title>Taishania pollutisoli gen. nov., sp. nov., Isolated from Tetrabromobisphenol A-Contaminated Soil.</title>
        <authorList>
            <person name="Chen Q."/>
        </authorList>
    </citation>
    <scope>NUCLEOTIDE SEQUENCE</scope>
    <source>
        <strain evidence="1">CZZ-1</strain>
    </source>
</reference>